<organism evidence="3 4">
    <name type="scientific">Streptomyces blastmyceticus</name>
    <dbReference type="NCBI Taxonomy" id="68180"/>
    <lineage>
        <taxon>Bacteria</taxon>
        <taxon>Bacillati</taxon>
        <taxon>Actinomycetota</taxon>
        <taxon>Actinomycetes</taxon>
        <taxon>Kitasatosporales</taxon>
        <taxon>Streptomycetaceae</taxon>
        <taxon>Streptomyces</taxon>
    </lineage>
</organism>
<dbReference type="Proteomes" id="UP001500063">
    <property type="component" value="Unassembled WGS sequence"/>
</dbReference>
<feature type="compositionally biased region" description="Polar residues" evidence="1">
    <location>
        <begin position="82"/>
        <end position="93"/>
    </location>
</feature>
<protein>
    <submittedName>
        <fullName evidence="3">Uncharacterized protein</fullName>
    </submittedName>
</protein>
<sequence length="172" mass="16874">MATPPGPPYGPPASPPPPSAPPPGGFGPGQPPWNPEPPSGGGSGRRTAIAVTVLMAVAAVALGAVLIIADKGKKGDEPGKGTSPSDSSPSFTVPSGLPSELPTHFPSRLPTSLPSGWPSGLPTGLPSGLPTSLPSGFPTGLLPVPVDGLRDPAAERAVAVTGPVRPGYPARS</sequence>
<evidence type="ECO:0000256" key="1">
    <source>
        <dbReference type="SAM" id="MobiDB-lite"/>
    </source>
</evidence>
<keyword evidence="2" id="KW-0812">Transmembrane</keyword>
<accession>A0ABN0XJ75</accession>
<feature type="compositionally biased region" description="Pro residues" evidence="1">
    <location>
        <begin position="1"/>
        <end position="38"/>
    </location>
</feature>
<feature type="transmembrane region" description="Helical" evidence="2">
    <location>
        <begin position="48"/>
        <end position="69"/>
    </location>
</feature>
<evidence type="ECO:0000256" key="2">
    <source>
        <dbReference type="SAM" id="Phobius"/>
    </source>
</evidence>
<dbReference type="EMBL" id="BAAABW010000026">
    <property type="protein sequence ID" value="GAA0365009.1"/>
    <property type="molecule type" value="Genomic_DNA"/>
</dbReference>
<dbReference type="RefSeq" id="WP_344120886.1">
    <property type="nucleotide sequence ID" value="NZ_BAAABW010000026.1"/>
</dbReference>
<keyword evidence="2" id="KW-1133">Transmembrane helix</keyword>
<feature type="region of interest" description="Disordered" evidence="1">
    <location>
        <begin position="1"/>
        <end position="45"/>
    </location>
</feature>
<gene>
    <name evidence="3" type="ORF">GCM10010319_48630</name>
</gene>
<keyword evidence="4" id="KW-1185">Reference proteome</keyword>
<evidence type="ECO:0000313" key="3">
    <source>
        <dbReference type="EMBL" id="GAA0365009.1"/>
    </source>
</evidence>
<comment type="caution">
    <text evidence="3">The sequence shown here is derived from an EMBL/GenBank/DDBJ whole genome shotgun (WGS) entry which is preliminary data.</text>
</comment>
<keyword evidence="2" id="KW-0472">Membrane</keyword>
<feature type="region of interest" description="Disordered" evidence="1">
    <location>
        <begin position="71"/>
        <end position="141"/>
    </location>
</feature>
<reference evidence="3 4" key="1">
    <citation type="journal article" date="2019" name="Int. J. Syst. Evol. Microbiol.">
        <title>The Global Catalogue of Microorganisms (GCM) 10K type strain sequencing project: providing services to taxonomists for standard genome sequencing and annotation.</title>
        <authorList>
            <consortium name="The Broad Institute Genomics Platform"/>
            <consortium name="The Broad Institute Genome Sequencing Center for Infectious Disease"/>
            <person name="Wu L."/>
            <person name="Ma J."/>
        </authorList>
    </citation>
    <scope>NUCLEOTIDE SEQUENCE [LARGE SCALE GENOMIC DNA]</scope>
    <source>
        <strain evidence="3 4">JCM 4565</strain>
    </source>
</reference>
<name>A0ABN0XJ75_9ACTN</name>
<evidence type="ECO:0000313" key="4">
    <source>
        <dbReference type="Proteomes" id="UP001500063"/>
    </source>
</evidence>
<proteinExistence type="predicted"/>